<sequence length="392" mass="42683">MLDQELLPKNGLGDVQQPPPHLASYSQFQQYQQTMAGYSNMGYGFPAAMYGQNGYGYSLAGYPHAPSPSSDVTEKPEGGEVRVTAKGKKIRKPRTIYSSLQLQQLNKMFQRTQYLALPERAELAAKLGLTQTQVKIWFQNKRSKFKKIYKTQGAGAQLAVDAELAGEMQNNLALMVNGPESPASPASTIDHSIDSHPTSGHAGSSSSRGPPPAPTPEPHGHSSHSSPAASGSSSTSRSSGSQQHMHHPQHPQHPQQQQHQTDRPHSHQSPALHPDLQQPMKCEVMNSPGDLMAHQQRDHMASPRDMMTSPPMPSPKDMIPAAMAANPAVQGGPMDPRRMAMDAAGHMAGYPIPHPHAGHPGHPQWDPASTYMYWNHYGDMAAAHQINQQIMT</sequence>
<proteinExistence type="evidence at transcript level"/>
<dbReference type="AlphaFoldDB" id="C7SQJ0"/>
<feature type="region of interest" description="Disordered" evidence="7">
    <location>
        <begin position="175"/>
        <end position="274"/>
    </location>
</feature>
<dbReference type="PROSITE" id="PS50071">
    <property type="entry name" value="HOMEOBOX_2"/>
    <property type="match status" value="1"/>
</dbReference>
<evidence type="ECO:0000259" key="8">
    <source>
        <dbReference type="PROSITE" id="PS50071"/>
    </source>
</evidence>
<dbReference type="InterPro" id="IPR001356">
    <property type="entry name" value="HD"/>
</dbReference>
<evidence type="ECO:0000256" key="2">
    <source>
        <dbReference type="ARBA" id="ARBA00023125"/>
    </source>
</evidence>
<feature type="compositionally biased region" description="Low complexity" evidence="7">
    <location>
        <begin position="195"/>
        <end position="208"/>
    </location>
</feature>
<dbReference type="Gene3D" id="1.10.10.60">
    <property type="entry name" value="Homeodomain-like"/>
    <property type="match status" value="1"/>
</dbReference>
<evidence type="ECO:0000256" key="5">
    <source>
        <dbReference type="PROSITE-ProRule" id="PRU00108"/>
    </source>
</evidence>
<dbReference type="GO" id="GO:0005634">
    <property type="term" value="C:nucleus"/>
    <property type="evidence" value="ECO:0007669"/>
    <property type="project" value="UniProtKB-SubCell"/>
</dbReference>
<dbReference type="GO" id="GO:0000981">
    <property type="term" value="F:DNA-binding transcription factor activity, RNA polymerase II-specific"/>
    <property type="evidence" value="ECO:0007669"/>
    <property type="project" value="InterPro"/>
</dbReference>
<dbReference type="PROSITE" id="PS00027">
    <property type="entry name" value="HOMEOBOX_1"/>
    <property type="match status" value="1"/>
</dbReference>
<feature type="compositionally biased region" description="Low complexity" evidence="7">
    <location>
        <begin position="223"/>
        <end position="243"/>
    </location>
</feature>
<keyword evidence="4 5" id="KW-0539">Nucleus</keyword>
<dbReference type="FunFam" id="1.10.10.60:FF:000707">
    <property type="entry name" value="Dlx"/>
    <property type="match status" value="1"/>
</dbReference>
<accession>C7SQJ0</accession>
<feature type="domain" description="Homeobox" evidence="8">
    <location>
        <begin position="88"/>
        <end position="148"/>
    </location>
</feature>
<dbReference type="GO" id="GO:0000978">
    <property type="term" value="F:RNA polymerase II cis-regulatory region sequence-specific DNA binding"/>
    <property type="evidence" value="ECO:0007669"/>
    <property type="project" value="TreeGrafter"/>
</dbReference>
<organism evidence="9">
    <name type="scientific">Parhyale hawaiensis</name>
    <dbReference type="NCBI Taxonomy" id="317513"/>
    <lineage>
        <taxon>Eukaryota</taxon>
        <taxon>Metazoa</taxon>
        <taxon>Ecdysozoa</taxon>
        <taxon>Arthropoda</taxon>
        <taxon>Crustacea</taxon>
        <taxon>Multicrustacea</taxon>
        <taxon>Malacostraca</taxon>
        <taxon>Eumalacostraca</taxon>
        <taxon>Peracarida</taxon>
        <taxon>Amphipoda</taxon>
        <taxon>Senticaudata</taxon>
        <taxon>Talitrida</taxon>
        <taxon>Hyaloidea</taxon>
        <taxon>Hyalidae</taxon>
        <taxon>Parhyale</taxon>
    </lineage>
</organism>
<reference evidence="9" key="1">
    <citation type="journal article" date="2009" name="Proc. Natl. Acad. Sci. U.S.A.">
        <title>Knockdown of Parhyale Ultrabithorax recapitulates evolutionary changes in crustacean appendage morphology.</title>
        <authorList>
            <person name="Liubicich D.M."/>
            <person name="Serano J.M."/>
            <person name="Pavlopoulos A."/>
            <person name="Kontarakis Z."/>
            <person name="Protas M.E."/>
            <person name="Kwan E."/>
            <person name="Chatterjee S."/>
            <person name="Tran K.D."/>
            <person name="Averof M."/>
            <person name="Patel N.H."/>
        </authorList>
    </citation>
    <scope>NUCLEOTIDE SEQUENCE</scope>
</reference>
<dbReference type="InterPro" id="IPR017970">
    <property type="entry name" value="Homeobox_CS"/>
</dbReference>
<dbReference type="PANTHER" id="PTHR24327">
    <property type="entry name" value="HOMEOBOX PROTEIN"/>
    <property type="match status" value="1"/>
</dbReference>
<dbReference type="CDD" id="cd00086">
    <property type="entry name" value="homeodomain"/>
    <property type="match status" value="1"/>
</dbReference>
<dbReference type="InterPro" id="IPR050460">
    <property type="entry name" value="Distal-less_Homeobox_TF"/>
</dbReference>
<dbReference type="InterPro" id="IPR009057">
    <property type="entry name" value="Homeodomain-like_sf"/>
</dbReference>
<dbReference type="PANTHER" id="PTHR24327:SF81">
    <property type="entry name" value="HOMEOTIC PROTEIN DISTAL-LESS-RELATED"/>
    <property type="match status" value="1"/>
</dbReference>
<dbReference type="SMART" id="SM00389">
    <property type="entry name" value="HOX"/>
    <property type="match status" value="1"/>
</dbReference>
<evidence type="ECO:0000256" key="1">
    <source>
        <dbReference type="ARBA" id="ARBA00004123"/>
    </source>
</evidence>
<evidence type="ECO:0000313" key="9">
    <source>
        <dbReference type="EMBL" id="ACT78885.1"/>
    </source>
</evidence>
<dbReference type="GO" id="GO:0030154">
    <property type="term" value="P:cell differentiation"/>
    <property type="evidence" value="ECO:0007669"/>
    <property type="project" value="TreeGrafter"/>
</dbReference>
<evidence type="ECO:0000256" key="3">
    <source>
        <dbReference type="ARBA" id="ARBA00023155"/>
    </source>
</evidence>
<feature type="DNA-binding region" description="Homeobox" evidence="5">
    <location>
        <begin position="90"/>
        <end position="149"/>
    </location>
</feature>
<evidence type="ECO:0000256" key="6">
    <source>
        <dbReference type="RuleBase" id="RU000682"/>
    </source>
</evidence>
<evidence type="ECO:0000256" key="4">
    <source>
        <dbReference type="ARBA" id="ARBA00023242"/>
    </source>
</evidence>
<dbReference type="SUPFAM" id="SSF46689">
    <property type="entry name" value="Homeodomain-like"/>
    <property type="match status" value="1"/>
</dbReference>
<dbReference type="PRINTS" id="PR00031">
    <property type="entry name" value="HTHREPRESSR"/>
</dbReference>
<dbReference type="InterPro" id="IPR020479">
    <property type="entry name" value="HD_metazoa"/>
</dbReference>
<protein>
    <submittedName>
        <fullName evidence="9">Distal-less</fullName>
    </submittedName>
</protein>
<evidence type="ECO:0000256" key="7">
    <source>
        <dbReference type="SAM" id="MobiDB-lite"/>
    </source>
</evidence>
<dbReference type="InterPro" id="IPR000047">
    <property type="entry name" value="HTH_motif"/>
</dbReference>
<comment type="subcellular location">
    <subcellularLocation>
        <location evidence="1 5 6">Nucleus</location>
    </subcellularLocation>
</comment>
<dbReference type="PRINTS" id="PR00024">
    <property type="entry name" value="HOMEOBOX"/>
</dbReference>
<keyword evidence="3 5" id="KW-0371">Homeobox</keyword>
<keyword evidence="2 5" id="KW-0238">DNA-binding</keyword>
<dbReference type="EMBL" id="FJ617569">
    <property type="protein sequence ID" value="ACT78885.1"/>
    <property type="molecule type" value="mRNA"/>
</dbReference>
<name>C7SQJ0_9CRUS</name>
<dbReference type="Pfam" id="PF00046">
    <property type="entry name" value="Homeodomain"/>
    <property type="match status" value="1"/>
</dbReference>